<sequence length="192" mass="21479">MEANPTTDYASASLATSSPSKILQSRPREKVEEGQTREIELPTDHDDVVAAYIEYLYAKSLTVDRTIEGRTDFHLLARLYCFGEKVLDDAFCNAVMANMVAGMDSRDVMGEFSYPTVEAIRIVYEGTPAGSPMRRFVIEMYAQRMSKDWASVEGAPVEFMVELVGEMCRVRSAPGPHGPVGRRVGKWLKEKK</sequence>
<proteinExistence type="predicted"/>
<organism evidence="2 3">
    <name type="scientific">Zasmidium cellare ATCC 36951</name>
    <dbReference type="NCBI Taxonomy" id="1080233"/>
    <lineage>
        <taxon>Eukaryota</taxon>
        <taxon>Fungi</taxon>
        <taxon>Dikarya</taxon>
        <taxon>Ascomycota</taxon>
        <taxon>Pezizomycotina</taxon>
        <taxon>Dothideomycetes</taxon>
        <taxon>Dothideomycetidae</taxon>
        <taxon>Mycosphaerellales</taxon>
        <taxon>Mycosphaerellaceae</taxon>
        <taxon>Zasmidium</taxon>
    </lineage>
</organism>
<feature type="compositionally biased region" description="Basic and acidic residues" evidence="1">
    <location>
        <begin position="26"/>
        <end position="36"/>
    </location>
</feature>
<feature type="region of interest" description="Disordered" evidence="1">
    <location>
        <begin position="1"/>
        <end position="36"/>
    </location>
</feature>
<dbReference type="PANTHER" id="PTHR47843:SF2">
    <property type="entry name" value="BTB DOMAIN-CONTAINING PROTEIN"/>
    <property type="match status" value="1"/>
</dbReference>
<reference evidence="2" key="1">
    <citation type="journal article" date="2020" name="Stud. Mycol.">
        <title>101 Dothideomycetes genomes: a test case for predicting lifestyles and emergence of pathogens.</title>
        <authorList>
            <person name="Haridas S."/>
            <person name="Albert R."/>
            <person name="Binder M."/>
            <person name="Bloem J."/>
            <person name="Labutti K."/>
            <person name="Salamov A."/>
            <person name="Andreopoulos B."/>
            <person name="Baker S."/>
            <person name="Barry K."/>
            <person name="Bills G."/>
            <person name="Bluhm B."/>
            <person name="Cannon C."/>
            <person name="Castanera R."/>
            <person name="Culley D."/>
            <person name="Daum C."/>
            <person name="Ezra D."/>
            <person name="Gonzalez J."/>
            <person name="Henrissat B."/>
            <person name="Kuo A."/>
            <person name="Liang C."/>
            <person name="Lipzen A."/>
            <person name="Lutzoni F."/>
            <person name="Magnuson J."/>
            <person name="Mondo S."/>
            <person name="Nolan M."/>
            <person name="Ohm R."/>
            <person name="Pangilinan J."/>
            <person name="Park H.-J."/>
            <person name="Ramirez L."/>
            <person name="Alfaro M."/>
            <person name="Sun H."/>
            <person name="Tritt A."/>
            <person name="Yoshinaga Y."/>
            <person name="Zwiers L.-H."/>
            <person name="Turgeon B."/>
            <person name="Goodwin S."/>
            <person name="Spatafora J."/>
            <person name="Crous P."/>
            <person name="Grigoriev I."/>
        </authorList>
    </citation>
    <scope>NUCLEOTIDE SEQUENCE</scope>
    <source>
        <strain evidence="2">ATCC 36951</strain>
    </source>
</reference>
<protein>
    <recommendedName>
        <fullName evidence="4">BTB domain-containing protein</fullName>
    </recommendedName>
</protein>
<evidence type="ECO:0000313" key="2">
    <source>
        <dbReference type="EMBL" id="KAF2167900.1"/>
    </source>
</evidence>
<accession>A0A6A6CP61</accession>
<gene>
    <name evidence="2" type="ORF">M409DRAFT_22047</name>
</gene>
<dbReference type="GeneID" id="54559430"/>
<evidence type="ECO:0000313" key="3">
    <source>
        <dbReference type="Proteomes" id="UP000799537"/>
    </source>
</evidence>
<evidence type="ECO:0008006" key="4">
    <source>
        <dbReference type="Google" id="ProtNLM"/>
    </source>
</evidence>
<feature type="compositionally biased region" description="Polar residues" evidence="1">
    <location>
        <begin position="1"/>
        <end position="23"/>
    </location>
</feature>
<dbReference type="PANTHER" id="PTHR47843">
    <property type="entry name" value="BTB DOMAIN-CONTAINING PROTEIN-RELATED"/>
    <property type="match status" value="1"/>
</dbReference>
<keyword evidence="3" id="KW-1185">Reference proteome</keyword>
<dbReference type="RefSeq" id="XP_033668789.1">
    <property type="nucleotide sequence ID" value="XM_033806158.1"/>
</dbReference>
<evidence type="ECO:0000256" key="1">
    <source>
        <dbReference type="SAM" id="MobiDB-lite"/>
    </source>
</evidence>
<dbReference type="Proteomes" id="UP000799537">
    <property type="component" value="Unassembled WGS sequence"/>
</dbReference>
<name>A0A6A6CP61_ZASCE</name>
<dbReference type="EMBL" id="ML993592">
    <property type="protein sequence ID" value="KAF2167900.1"/>
    <property type="molecule type" value="Genomic_DNA"/>
</dbReference>
<dbReference type="AlphaFoldDB" id="A0A6A6CP61"/>
<dbReference type="OrthoDB" id="1022638at2759"/>